<dbReference type="PANTHER" id="PTHR33361">
    <property type="entry name" value="GLR0591 PROTEIN"/>
    <property type="match status" value="1"/>
</dbReference>
<feature type="signal peptide" evidence="1">
    <location>
        <begin position="1"/>
        <end position="23"/>
    </location>
</feature>
<keyword evidence="1" id="KW-0732">Signal</keyword>
<dbReference type="PANTHER" id="PTHR33361:SF2">
    <property type="entry name" value="DUF885 DOMAIN-CONTAINING PROTEIN"/>
    <property type="match status" value="1"/>
</dbReference>
<comment type="caution">
    <text evidence="2">The sequence shown here is derived from an EMBL/GenBank/DDBJ whole genome shotgun (WGS) entry which is preliminary data.</text>
</comment>
<evidence type="ECO:0000256" key="1">
    <source>
        <dbReference type="SAM" id="SignalP"/>
    </source>
</evidence>
<dbReference type="Proteomes" id="UP000724149">
    <property type="component" value="Unassembled WGS sequence"/>
</dbReference>
<evidence type="ECO:0000313" key="3">
    <source>
        <dbReference type="Proteomes" id="UP000724149"/>
    </source>
</evidence>
<gene>
    <name evidence="2" type="ORF">H9X81_04370</name>
</gene>
<reference evidence="2 3" key="1">
    <citation type="journal article" date="2021" name="Sci. Rep.">
        <title>The distribution of antibiotic resistance genes in chicken gut microbiota commensals.</title>
        <authorList>
            <person name="Juricova H."/>
            <person name="Matiasovicova J."/>
            <person name="Kubasova T."/>
            <person name="Cejkova D."/>
            <person name="Rychlik I."/>
        </authorList>
    </citation>
    <scope>NUCLEOTIDE SEQUENCE [LARGE SCALE GENOMIC DNA]</scope>
    <source>
        <strain evidence="2 3">An564</strain>
    </source>
</reference>
<accession>A0ABS2GLG1</accession>
<dbReference type="RefSeq" id="WP_204720124.1">
    <property type="nucleotide sequence ID" value="NZ_JACSNR010000003.1"/>
</dbReference>
<name>A0ABS2GLG1_9FIRM</name>
<proteinExistence type="predicted"/>
<protein>
    <submittedName>
        <fullName evidence="2">DUF885 domain-containing protein</fullName>
    </submittedName>
</protein>
<dbReference type="EMBL" id="JACSNR010000003">
    <property type="protein sequence ID" value="MBM6922928.1"/>
    <property type="molecule type" value="Genomic_DNA"/>
</dbReference>
<evidence type="ECO:0000313" key="2">
    <source>
        <dbReference type="EMBL" id="MBM6922928.1"/>
    </source>
</evidence>
<sequence length="610" mass="68431">MRTLPKRLSALLLALSLTLPLAACSSGDPAVVQSRFDDFTQEMFLGTMQSDFTSSVYFVENPEAYGFDRSEMEVTVGVEESDENFRETAKQNEATLDALHRFDRSLLTAEQQDTYDLLEWSGELSQKSYEDRFRYYGSYFSNLSGVHTSLLTTLSELQVQSEEDLQKIPDLLRSIPDYIDSLLEYTRKQQEEEVLTIDFDSVIDVCDSTASQGEDSTVLLNLLAQAEGLGLSEEAVARYQSEIREAYLECFIPSYEKIADTMRELEHGFNNTEGMAALPEGKDYYEILFAAATALDESPDEIRQMAEERLDKTISRMGGLAFLYPDAYNGWLEEGYKTAFASYEEMLTFLDSATDASFPDVGELSYVIDPIPADVANSGVAAYFINPAVDESGPLRIRVNTQNTVDMNALSTFSTLAHEGIPGHMYASAYSYQNLSSDFRKVLASQTGYNEGYATYVELLSLGYLEEQGIPAEVLEMERLNAELSNCLVTIMDISVNYDGMSREEFADAFSMYIDPSFADYYYDMMRLEPTAYLSYYAGWLKLESLRDYAEKELDDSFTEMGFHTAILKSGSVPYFIVERNVNAWIEEVKANPGSSAAESEPESEPAKAA</sequence>
<dbReference type="InterPro" id="IPR010281">
    <property type="entry name" value="DUF885"/>
</dbReference>
<dbReference type="Pfam" id="PF05960">
    <property type="entry name" value="DUF885"/>
    <property type="match status" value="1"/>
</dbReference>
<organism evidence="2 3">
    <name type="scientific">Hydrogenoanaerobacterium saccharovorans</name>
    <dbReference type="NCBI Taxonomy" id="474960"/>
    <lineage>
        <taxon>Bacteria</taxon>
        <taxon>Bacillati</taxon>
        <taxon>Bacillota</taxon>
        <taxon>Clostridia</taxon>
        <taxon>Eubacteriales</taxon>
        <taxon>Oscillospiraceae</taxon>
        <taxon>Hydrogenoanaerobacterium</taxon>
    </lineage>
</organism>
<feature type="chain" id="PRO_5045756011" evidence="1">
    <location>
        <begin position="24"/>
        <end position="610"/>
    </location>
</feature>
<keyword evidence="3" id="KW-1185">Reference proteome</keyword>